<comment type="similarity">
    <text evidence="2">Belongs to the SLC43A transporter (TC 2.A.1.44) family.</text>
</comment>
<evidence type="ECO:0000313" key="10">
    <source>
        <dbReference type="Proteomes" id="UP000481153"/>
    </source>
</evidence>
<dbReference type="AlphaFoldDB" id="A0A6G0WAN2"/>
<evidence type="ECO:0000256" key="5">
    <source>
        <dbReference type="ARBA" id="ARBA00022970"/>
    </source>
</evidence>
<evidence type="ECO:0000256" key="1">
    <source>
        <dbReference type="ARBA" id="ARBA00004141"/>
    </source>
</evidence>
<comment type="caution">
    <text evidence="9">The sequence shown here is derived from an EMBL/GenBank/DDBJ whole genome shotgun (WGS) entry which is preliminary data.</text>
</comment>
<dbReference type="SUPFAM" id="SSF103473">
    <property type="entry name" value="MFS general substrate transporter"/>
    <property type="match status" value="1"/>
</dbReference>
<sequence>MYGYLCYFQFIRPTINKAKIKTIWAGAKTSLKRKDLWARDRLAAQQDKNADVKDEYTNYLYPLISNLSFVFSPIGGVVMLRYGFRATAYLTVVTFLLFCGSFMLPSLPAQNLTFVLMAATNGFFGCIQFGYIMTCFPREVYGMLSGMAALMVFFYCLLSYALTPLAQYGFGGNNNYVFLILLCTTVIA</sequence>
<gene>
    <name evidence="9" type="ORF">Ae201684_016904</name>
</gene>
<dbReference type="VEuPathDB" id="FungiDB:AeMF1_015025"/>
<feature type="transmembrane region" description="Helical" evidence="8">
    <location>
        <begin position="87"/>
        <end position="107"/>
    </location>
</feature>
<keyword evidence="7 8" id="KW-0472">Membrane</keyword>
<dbReference type="InterPro" id="IPR036259">
    <property type="entry name" value="MFS_trans_sf"/>
</dbReference>
<comment type="subcellular location">
    <subcellularLocation>
        <location evidence="1">Membrane</location>
        <topology evidence="1">Multi-pass membrane protein</topology>
    </subcellularLocation>
</comment>
<protein>
    <recommendedName>
        <fullName evidence="11">Major facilitator superfamily (MFS) profile domain-containing protein</fullName>
    </recommendedName>
</protein>
<keyword evidence="6 8" id="KW-1133">Transmembrane helix</keyword>
<dbReference type="Gene3D" id="1.20.1250.20">
    <property type="entry name" value="MFS general substrate transporter like domains"/>
    <property type="match status" value="1"/>
</dbReference>
<accession>A0A6G0WAN2</accession>
<feature type="transmembrane region" description="Helical" evidence="8">
    <location>
        <begin position="59"/>
        <end position="80"/>
    </location>
</feature>
<dbReference type="GO" id="GO:0006865">
    <property type="term" value="P:amino acid transport"/>
    <property type="evidence" value="ECO:0007669"/>
    <property type="project" value="UniProtKB-KW"/>
</dbReference>
<proteinExistence type="inferred from homology"/>
<keyword evidence="4 8" id="KW-0812">Transmembrane</keyword>
<evidence type="ECO:0008006" key="11">
    <source>
        <dbReference type="Google" id="ProtNLM"/>
    </source>
</evidence>
<dbReference type="GO" id="GO:0016020">
    <property type="term" value="C:membrane"/>
    <property type="evidence" value="ECO:0007669"/>
    <property type="project" value="UniProtKB-SubCell"/>
</dbReference>
<evidence type="ECO:0000256" key="2">
    <source>
        <dbReference type="ARBA" id="ARBA00006595"/>
    </source>
</evidence>
<name>A0A6G0WAN2_9STRA</name>
<feature type="transmembrane region" description="Helical" evidence="8">
    <location>
        <begin position="113"/>
        <end position="133"/>
    </location>
</feature>
<organism evidence="9 10">
    <name type="scientific">Aphanomyces euteiches</name>
    <dbReference type="NCBI Taxonomy" id="100861"/>
    <lineage>
        <taxon>Eukaryota</taxon>
        <taxon>Sar</taxon>
        <taxon>Stramenopiles</taxon>
        <taxon>Oomycota</taxon>
        <taxon>Saprolegniomycetes</taxon>
        <taxon>Saprolegniales</taxon>
        <taxon>Verrucalvaceae</taxon>
        <taxon>Aphanomyces</taxon>
    </lineage>
</organism>
<evidence type="ECO:0000256" key="8">
    <source>
        <dbReference type="SAM" id="Phobius"/>
    </source>
</evidence>
<dbReference type="EMBL" id="VJMJ01000271">
    <property type="protein sequence ID" value="KAF0724424.1"/>
    <property type="molecule type" value="Genomic_DNA"/>
</dbReference>
<dbReference type="Proteomes" id="UP000481153">
    <property type="component" value="Unassembled WGS sequence"/>
</dbReference>
<keyword evidence="10" id="KW-1185">Reference proteome</keyword>
<feature type="transmembrane region" description="Helical" evidence="8">
    <location>
        <begin position="140"/>
        <end position="162"/>
    </location>
</feature>
<evidence type="ECO:0000256" key="3">
    <source>
        <dbReference type="ARBA" id="ARBA00022448"/>
    </source>
</evidence>
<evidence type="ECO:0000256" key="6">
    <source>
        <dbReference type="ARBA" id="ARBA00022989"/>
    </source>
</evidence>
<evidence type="ECO:0000256" key="7">
    <source>
        <dbReference type="ARBA" id="ARBA00023136"/>
    </source>
</evidence>
<reference evidence="9 10" key="1">
    <citation type="submission" date="2019-07" db="EMBL/GenBank/DDBJ databases">
        <title>Genomics analysis of Aphanomyces spp. identifies a new class of oomycete effector associated with host adaptation.</title>
        <authorList>
            <person name="Gaulin E."/>
        </authorList>
    </citation>
    <scope>NUCLEOTIDE SEQUENCE [LARGE SCALE GENOMIC DNA]</scope>
    <source>
        <strain evidence="9 10">ATCC 201684</strain>
    </source>
</reference>
<dbReference type="PANTHER" id="PTHR20772:SF2">
    <property type="entry name" value="PROTEIN FMP42"/>
    <property type="match status" value="1"/>
</dbReference>
<dbReference type="PANTHER" id="PTHR20772">
    <property type="entry name" value="PROTEIN FMP42"/>
    <property type="match status" value="1"/>
</dbReference>
<evidence type="ECO:0000256" key="4">
    <source>
        <dbReference type="ARBA" id="ARBA00022692"/>
    </source>
</evidence>
<evidence type="ECO:0000313" key="9">
    <source>
        <dbReference type="EMBL" id="KAF0724424.1"/>
    </source>
</evidence>
<keyword evidence="3" id="KW-0813">Transport</keyword>
<dbReference type="InterPro" id="IPR052599">
    <property type="entry name" value="SLC43A_AATransporter"/>
</dbReference>
<keyword evidence="5" id="KW-0029">Amino-acid transport</keyword>